<dbReference type="SUPFAM" id="SSF55729">
    <property type="entry name" value="Acyl-CoA N-acyltransferases (Nat)"/>
    <property type="match status" value="1"/>
</dbReference>
<feature type="domain" description="N-acetyltransferase" evidence="3">
    <location>
        <begin position="3"/>
        <end position="144"/>
    </location>
</feature>
<keyword evidence="1 4" id="KW-0808">Transferase</keyword>
<dbReference type="Gene3D" id="3.40.630.30">
    <property type="match status" value="1"/>
</dbReference>
<dbReference type="PROSITE" id="PS51186">
    <property type="entry name" value="GNAT"/>
    <property type="match status" value="1"/>
</dbReference>
<evidence type="ECO:0000313" key="5">
    <source>
        <dbReference type="Proteomes" id="UP000296706"/>
    </source>
</evidence>
<dbReference type="CDD" id="cd04301">
    <property type="entry name" value="NAT_SF"/>
    <property type="match status" value="1"/>
</dbReference>
<reference evidence="4 5" key="1">
    <citation type="journal article" date="2019" name="Nat. Commun.">
        <title>A new type of DNA phosphorothioation-based antiviral system in archaea.</title>
        <authorList>
            <person name="Xiong L."/>
            <person name="Liu S."/>
            <person name="Chen S."/>
            <person name="Xiao Y."/>
            <person name="Zhu B."/>
            <person name="Gao Y."/>
            <person name="Zhang Y."/>
            <person name="Chen B."/>
            <person name="Luo J."/>
            <person name="Deng Z."/>
            <person name="Chen X."/>
            <person name="Wang L."/>
            <person name="Chen S."/>
        </authorList>
    </citation>
    <scope>NUCLEOTIDE SEQUENCE [LARGE SCALE GENOMIC DNA]</scope>
    <source>
        <strain evidence="4 5">CBA1105</strain>
    </source>
</reference>
<gene>
    <name evidence="4" type="ORF">DV733_13390</name>
</gene>
<dbReference type="InterPro" id="IPR016181">
    <property type="entry name" value="Acyl_CoA_acyltransferase"/>
</dbReference>
<organism evidence="4 5">
    <name type="scientific">Halapricum salinum</name>
    <dbReference type="NCBI Taxonomy" id="1457250"/>
    <lineage>
        <taxon>Archaea</taxon>
        <taxon>Methanobacteriati</taxon>
        <taxon>Methanobacteriota</taxon>
        <taxon>Stenosarchaea group</taxon>
        <taxon>Halobacteria</taxon>
        <taxon>Halobacteriales</taxon>
        <taxon>Haloarculaceae</taxon>
        <taxon>Halapricum</taxon>
    </lineage>
</organism>
<keyword evidence="2" id="KW-0012">Acyltransferase</keyword>
<dbReference type="GO" id="GO:0016747">
    <property type="term" value="F:acyltransferase activity, transferring groups other than amino-acyl groups"/>
    <property type="evidence" value="ECO:0007669"/>
    <property type="project" value="InterPro"/>
</dbReference>
<proteinExistence type="predicted"/>
<dbReference type="EMBL" id="CP031310">
    <property type="protein sequence ID" value="QCC52161.1"/>
    <property type="molecule type" value="Genomic_DNA"/>
</dbReference>
<dbReference type="GeneID" id="39848873"/>
<evidence type="ECO:0000313" key="4">
    <source>
        <dbReference type="EMBL" id="QCC52161.1"/>
    </source>
</evidence>
<dbReference type="OrthoDB" id="87545at2157"/>
<dbReference type="RefSeq" id="WP_049992487.1">
    <property type="nucleotide sequence ID" value="NZ_CP031310.1"/>
</dbReference>
<evidence type="ECO:0000259" key="3">
    <source>
        <dbReference type="PROSITE" id="PS51186"/>
    </source>
</evidence>
<dbReference type="Proteomes" id="UP000296706">
    <property type="component" value="Chromosome"/>
</dbReference>
<dbReference type="KEGG" id="hsn:DV733_13390"/>
<dbReference type="STRING" id="1457250.GCA_000755225_01538"/>
<evidence type="ECO:0000256" key="2">
    <source>
        <dbReference type="ARBA" id="ARBA00023315"/>
    </source>
</evidence>
<dbReference type="AlphaFoldDB" id="A0A4D6HF31"/>
<sequence>MTRTIREIEPADHHRLGEIQRAALDEPSPDLLAAAADGPLPGFVCLDDDRIVGYVFAVVGDSRAYLPELAIATNSQRQGHGRALLETICERLRSRGVERVRVTTRADDTRAREFYESRGFAVADRVPDYYEDGTDGIVYRQRSE</sequence>
<evidence type="ECO:0000256" key="1">
    <source>
        <dbReference type="ARBA" id="ARBA00022679"/>
    </source>
</evidence>
<protein>
    <submittedName>
        <fullName evidence="4">GNAT family N-acetyltransferase</fullName>
    </submittedName>
</protein>
<dbReference type="PANTHER" id="PTHR43877">
    <property type="entry name" value="AMINOALKYLPHOSPHONATE N-ACETYLTRANSFERASE-RELATED-RELATED"/>
    <property type="match status" value="1"/>
</dbReference>
<name>A0A4D6HF31_9EURY</name>
<accession>A0A4D6HF31</accession>
<dbReference type="Pfam" id="PF00583">
    <property type="entry name" value="Acetyltransf_1"/>
    <property type="match status" value="1"/>
</dbReference>
<dbReference type="InterPro" id="IPR000182">
    <property type="entry name" value="GNAT_dom"/>
</dbReference>
<dbReference type="InterPro" id="IPR050832">
    <property type="entry name" value="Bact_Acetyltransf"/>
</dbReference>
<keyword evidence="5" id="KW-1185">Reference proteome</keyword>